<dbReference type="AlphaFoldDB" id="A0A1I0H5G7"/>
<dbReference type="InterPro" id="IPR027417">
    <property type="entry name" value="P-loop_NTPase"/>
</dbReference>
<name>A0A1I0H5G7_9BACI</name>
<dbReference type="SUPFAM" id="SSF52540">
    <property type="entry name" value="P-loop containing nucleoside triphosphate hydrolases"/>
    <property type="match status" value="1"/>
</dbReference>
<dbReference type="PANTHER" id="PTHR30050">
    <property type="entry name" value="CHROMOSOMAL REPLICATION INITIATOR PROTEIN DNAA"/>
    <property type="match status" value="1"/>
</dbReference>
<dbReference type="GO" id="GO:0006260">
    <property type="term" value="P:DNA replication"/>
    <property type="evidence" value="ECO:0007669"/>
    <property type="project" value="TreeGrafter"/>
</dbReference>
<reference evidence="3" key="1">
    <citation type="submission" date="2016-10" db="EMBL/GenBank/DDBJ databases">
        <authorList>
            <person name="Varghese N."/>
            <person name="Submissions S."/>
        </authorList>
    </citation>
    <scope>NUCLEOTIDE SEQUENCE [LARGE SCALE GENOMIC DNA]</scope>
    <source>
        <strain evidence="3">CGMCC 1.3566</strain>
    </source>
</reference>
<dbReference type="NCBIfam" id="NF006505">
    <property type="entry name" value="PRK08939.1"/>
    <property type="match status" value="1"/>
</dbReference>
<protein>
    <submittedName>
        <fullName evidence="2">Primosomal protein DnaI</fullName>
    </submittedName>
</protein>
<gene>
    <name evidence="2" type="ORF">SAMN05421676_10859</name>
</gene>
<dbReference type="EMBL" id="FOHJ01000008">
    <property type="protein sequence ID" value="SET78862.1"/>
    <property type="molecule type" value="Genomic_DNA"/>
</dbReference>
<proteinExistence type="predicted"/>
<dbReference type="SMART" id="SM00382">
    <property type="entry name" value="AAA"/>
    <property type="match status" value="1"/>
</dbReference>
<evidence type="ECO:0000313" key="2">
    <source>
        <dbReference type="EMBL" id="SET78862.1"/>
    </source>
</evidence>
<dbReference type="Pfam" id="PF00308">
    <property type="entry name" value="Bac_DnaA"/>
    <property type="match status" value="1"/>
</dbReference>
<evidence type="ECO:0000313" key="3">
    <source>
        <dbReference type="Proteomes" id="UP000199095"/>
    </source>
</evidence>
<keyword evidence="3" id="KW-1185">Reference proteome</keyword>
<sequence>MESIQSALKKWLNESNSFQESYEKMKSEILKEPEVQEFLEENNQLKSSDIERQLIKLYEYTSQSKACEKCPALNECCNLVQGYAPKISTEGKKIQLTYDKCPRKLQHDEQLRKKSFVQSLHMPKRLLEASLDQVDLDDPERFEAIRKMERFLHEAENNPSKGLYLYGPFGVGKSYLLGALANALAELQIQSLFIYMPEFVREIKSSINDSTINQKIDRFKRVPVLILDDIGSEHQSPWFRDEVLGAILQYRMMEELPVFFTSNYSLKELEVVLASANKVEAEELKARRIIERVKQVSEPIAMLGENRRS</sequence>
<dbReference type="Pfam" id="PF07319">
    <property type="entry name" value="DnaI_N"/>
    <property type="match status" value="1"/>
</dbReference>
<dbReference type="STRING" id="237682.SAMN05421676_10859"/>
<accession>A0A1I0H5G7</accession>
<organism evidence="2 3">
    <name type="scientific">Salinibacillus kushneri</name>
    <dbReference type="NCBI Taxonomy" id="237682"/>
    <lineage>
        <taxon>Bacteria</taxon>
        <taxon>Bacillati</taxon>
        <taxon>Bacillota</taxon>
        <taxon>Bacilli</taxon>
        <taxon>Bacillales</taxon>
        <taxon>Bacillaceae</taxon>
        <taxon>Salinibacillus</taxon>
    </lineage>
</organism>
<dbReference type="InterPro" id="IPR013317">
    <property type="entry name" value="DnaA_dom"/>
</dbReference>
<dbReference type="OrthoDB" id="61127at2"/>
<dbReference type="RefSeq" id="WP_093136048.1">
    <property type="nucleotide sequence ID" value="NZ_FOHJ01000008.1"/>
</dbReference>
<feature type="domain" description="AAA+ ATPase" evidence="1">
    <location>
        <begin position="159"/>
        <end position="285"/>
    </location>
</feature>
<dbReference type="Gene3D" id="3.40.50.300">
    <property type="entry name" value="P-loop containing nucleotide triphosphate hydrolases"/>
    <property type="match status" value="1"/>
</dbReference>
<dbReference type="PANTHER" id="PTHR30050:SF8">
    <property type="entry name" value="PRIMOSOMAL PROTEIN DNAI"/>
    <property type="match status" value="1"/>
</dbReference>
<dbReference type="InterPro" id="IPR009928">
    <property type="entry name" value="DnaI_N"/>
</dbReference>
<dbReference type="InterPro" id="IPR003593">
    <property type="entry name" value="AAA+_ATPase"/>
</dbReference>
<dbReference type="GO" id="GO:0005524">
    <property type="term" value="F:ATP binding"/>
    <property type="evidence" value="ECO:0007669"/>
    <property type="project" value="InterPro"/>
</dbReference>
<dbReference type="Proteomes" id="UP000199095">
    <property type="component" value="Unassembled WGS sequence"/>
</dbReference>
<evidence type="ECO:0000259" key="1">
    <source>
        <dbReference type="SMART" id="SM00382"/>
    </source>
</evidence>